<dbReference type="EMBL" id="CP046996">
    <property type="protein sequence ID" value="QHA01069.1"/>
    <property type="molecule type" value="Genomic_DNA"/>
</dbReference>
<feature type="transmembrane region" description="Helical" evidence="5">
    <location>
        <begin position="15"/>
        <end position="34"/>
    </location>
</feature>
<dbReference type="Proteomes" id="UP000430508">
    <property type="component" value="Chromosome"/>
</dbReference>
<name>A0A857DKV5_9FIRM</name>
<evidence type="ECO:0000256" key="5">
    <source>
        <dbReference type="SAM" id="Phobius"/>
    </source>
</evidence>
<evidence type="ECO:0000256" key="4">
    <source>
        <dbReference type="ARBA" id="ARBA00023088"/>
    </source>
</evidence>
<proteinExistence type="predicted"/>
<keyword evidence="5" id="KW-0472">Membrane</keyword>
<dbReference type="AlphaFoldDB" id="A0A857DKV5"/>
<organism evidence="7 8">
    <name type="scientific">Dehalobacter restrictus</name>
    <dbReference type="NCBI Taxonomy" id="55583"/>
    <lineage>
        <taxon>Bacteria</taxon>
        <taxon>Bacillati</taxon>
        <taxon>Bacillota</taxon>
        <taxon>Clostridia</taxon>
        <taxon>Eubacteriales</taxon>
        <taxon>Desulfitobacteriaceae</taxon>
        <taxon>Dehalobacter</taxon>
    </lineage>
</organism>
<evidence type="ECO:0000256" key="3">
    <source>
        <dbReference type="ARBA" id="ARBA00022729"/>
    </source>
</evidence>
<accession>A0A857DKV5</accession>
<dbReference type="NCBIfam" id="TIGR01167">
    <property type="entry name" value="LPXTG_anchor"/>
    <property type="match status" value="1"/>
</dbReference>
<gene>
    <name evidence="7" type="ORF">GQ588_10715</name>
</gene>
<keyword evidence="5" id="KW-1133">Transmembrane helix</keyword>
<dbReference type="Pfam" id="PF00746">
    <property type="entry name" value="Gram_pos_anchor"/>
    <property type="match status" value="1"/>
</dbReference>
<feature type="domain" description="Gram-positive cocci surface proteins LPxTG" evidence="6">
    <location>
        <begin position="16"/>
        <end position="41"/>
    </location>
</feature>
<keyword evidence="3" id="KW-0732">Signal</keyword>
<keyword evidence="1" id="KW-0134">Cell wall</keyword>
<reference evidence="7 8" key="1">
    <citation type="submission" date="2019-12" db="EMBL/GenBank/DDBJ databases">
        <title>Sequence classification of anaerobic respiratory reductive dehalogenases: First we see many, then we see few.</title>
        <authorList>
            <person name="Molenda O."/>
            <person name="Puentes Jacome L.A."/>
            <person name="Cao X."/>
            <person name="Nesbo C.L."/>
            <person name="Tang S."/>
            <person name="Morson N."/>
            <person name="Patron J."/>
            <person name="Lomheim L."/>
            <person name="Wishart D.S."/>
            <person name="Edwards E.A."/>
        </authorList>
    </citation>
    <scope>NUCLEOTIDE SEQUENCE [LARGE SCALE GENOMIC DNA]</scope>
    <source>
        <strain evidence="7 8">12DCA</strain>
    </source>
</reference>
<evidence type="ECO:0000313" key="8">
    <source>
        <dbReference type="Proteomes" id="UP000430508"/>
    </source>
</evidence>
<protein>
    <submittedName>
        <fullName evidence="7">LPXTG cell wall anchor domain-containing protein</fullName>
    </submittedName>
</protein>
<sequence>MLGSDFLQATPEEKLIIILVLLGALAVVGIASLVSKRRKKN</sequence>
<evidence type="ECO:0000259" key="6">
    <source>
        <dbReference type="Pfam" id="PF00746"/>
    </source>
</evidence>
<dbReference type="InterPro" id="IPR019931">
    <property type="entry name" value="LPXTG_anchor"/>
</dbReference>
<keyword evidence="2" id="KW-0964">Secreted</keyword>
<evidence type="ECO:0000256" key="1">
    <source>
        <dbReference type="ARBA" id="ARBA00022512"/>
    </source>
</evidence>
<keyword evidence="4" id="KW-0572">Peptidoglycan-anchor</keyword>
<evidence type="ECO:0000313" key="7">
    <source>
        <dbReference type="EMBL" id="QHA01069.1"/>
    </source>
</evidence>
<evidence type="ECO:0000256" key="2">
    <source>
        <dbReference type="ARBA" id="ARBA00022525"/>
    </source>
</evidence>
<dbReference type="RefSeq" id="WP_158208421.1">
    <property type="nucleotide sequence ID" value="NZ_CP046996.1"/>
</dbReference>
<keyword evidence="5" id="KW-0812">Transmembrane</keyword>